<name>A0A2Z2J5Q9_CORST</name>
<feature type="transmembrane region" description="Helical" evidence="8">
    <location>
        <begin position="267"/>
        <end position="288"/>
    </location>
</feature>
<evidence type="ECO:0000313" key="9">
    <source>
        <dbReference type="EMBL" id="ART20508.1"/>
    </source>
</evidence>
<feature type="transmembrane region" description="Helical" evidence="8">
    <location>
        <begin position="204"/>
        <end position="225"/>
    </location>
</feature>
<evidence type="ECO:0000256" key="2">
    <source>
        <dbReference type="ARBA" id="ARBA00022475"/>
    </source>
</evidence>
<dbReference type="AlphaFoldDB" id="A0A2Z2J5Q9"/>
<evidence type="ECO:0000256" key="1">
    <source>
        <dbReference type="ARBA" id="ARBA00004651"/>
    </source>
</evidence>
<evidence type="ECO:0000256" key="5">
    <source>
        <dbReference type="ARBA" id="ARBA00022989"/>
    </source>
</evidence>
<reference evidence="9 10" key="1">
    <citation type="submission" date="2017-05" db="EMBL/GenBank/DDBJ databases">
        <title>Complete genome sequence of Corynebacterium striatum KC-Na-1 isolated from Neophocaena asiaeorientalis in Korea.</title>
        <authorList>
            <person name="Kim J.H."/>
            <person name="Lee K."/>
        </authorList>
    </citation>
    <scope>NUCLEOTIDE SEQUENCE [LARGE SCALE GENOMIC DNA]</scope>
    <source>
        <strain evidence="9 10">KC-Na-01</strain>
    </source>
</reference>
<dbReference type="GO" id="GO:0005886">
    <property type="term" value="C:plasma membrane"/>
    <property type="evidence" value="ECO:0007669"/>
    <property type="project" value="UniProtKB-SubCell"/>
</dbReference>
<keyword evidence="3" id="KW-0808">Transferase</keyword>
<organism evidence="9 10">
    <name type="scientific">Corynebacterium striatum</name>
    <dbReference type="NCBI Taxonomy" id="43770"/>
    <lineage>
        <taxon>Bacteria</taxon>
        <taxon>Bacillati</taxon>
        <taxon>Actinomycetota</taxon>
        <taxon>Actinomycetes</taxon>
        <taxon>Mycobacteriales</taxon>
        <taxon>Corynebacteriaceae</taxon>
        <taxon>Corynebacterium</taxon>
    </lineage>
</organism>
<evidence type="ECO:0000313" key="10">
    <source>
        <dbReference type="Proteomes" id="UP000250197"/>
    </source>
</evidence>
<feature type="transmembrane region" description="Helical" evidence="8">
    <location>
        <begin position="12"/>
        <end position="33"/>
    </location>
</feature>
<feature type="transmembrane region" description="Helical" evidence="8">
    <location>
        <begin position="100"/>
        <end position="119"/>
    </location>
</feature>
<evidence type="ECO:0000256" key="4">
    <source>
        <dbReference type="ARBA" id="ARBA00022692"/>
    </source>
</evidence>
<evidence type="ECO:0000256" key="3">
    <source>
        <dbReference type="ARBA" id="ARBA00022679"/>
    </source>
</evidence>
<feature type="transmembrane region" description="Helical" evidence="8">
    <location>
        <begin position="346"/>
        <end position="368"/>
    </location>
</feature>
<evidence type="ECO:0000256" key="8">
    <source>
        <dbReference type="SAM" id="Phobius"/>
    </source>
</evidence>
<keyword evidence="4 8" id="KW-0812">Transmembrane</keyword>
<evidence type="ECO:0008006" key="11">
    <source>
        <dbReference type="Google" id="ProtNLM"/>
    </source>
</evidence>
<protein>
    <recommendedName>
        <fullName evidence="11">DUF2029 domain-containing protein</fullName>
    </recommendedName>
</protein>
<accession>A0A2Z2J5Q9</accession>
<dbReference type="Proteomes" id="UP000250197">
    <property type="component" value="Chromosome"/>
</dbReference>
<comment type="subcellular location">
    <subcellularLocation>
        <location evidence="1">Cell membrane</location>
        <topology evidence="1">Multi-pass membrane protein</topology>
    </subcellularLocation>
</comment>
<feature type="transmembrane region" description="Helical" evidence="8">
    <location>
        <begin position="126"/>
        <end position="144"/>
    </location>
</feature>
<comment type="similarity">
    <text evidence="7">Belongs to the glycosyltransferase 87 family.</text>
</comment>
<proteinExistence type="inferred from homology"/>
<feature type="transmembrane region" description="Helical" evidence="8">
    <location>
        <begin position="318"/>
        <end position="334"/>
    </location>
</feature>
<dbReference type="EMBL" id="CP021252">
    <property type="protein sequence ID" value="ART20508.1"/>
    <property type="molecule type" value="Genomic_DNA"/>
</dbReference>
<dbReference type="KEGG" id="cstr:CBE89_02595"/>
<gene>
    <name evidence="9" type="ORF">CBE89_02595</name>
</gene>
<dbReference type="Pfam" id="PF09594">
    <property type="entry name" value="GT87"/>
    <property type="match status" value="1"/>
</dbReference>
<keyword evidence="2" id="KW-1003">Cell membrane</keyword>
<evidence type="ECO:0000256" key="6">
    <source>
        <dbReference type="ARBA" id="ARBA00023136"/>
    </source>
</evidence>
<feature type="transmembrane region" description="Helical" evidence="8">
    <location>
        <begin position="150"/>
        <end position="170"/>
    </location>
</feature>
<dbReference type="InterPro" id="IPR018584">
    <property type="entry name" value="GT87"/>
</dbReference>
<evidence type="ECO:0000256" key="7">
    <source>
        <dbReference type="ARBA" id="ARBA00024033"/>
    </source>
</evidence>
<keyword evidence="5 8" id="KW-1133">Transmembrane helix</keyword>
<keyword evidence="6 8" id="KW-0472">Membrane</keyword>
<sequence length="429" mass="47730">MHRMKRKQGKKLFGMPTLLTLLVAFAALVIYRFSIYPGRDRAFFGKIPFDLKIYQLAGEDLKTGGQLYDAPYIHEFPFTYPPFAGWVFEWMADFSDHDLMVIWQWFTGIALFIVIMLVIRERGYRLGPLTWLVGIALLISSLATEPINGTFYYGQINILLMFLVSLDFLLPTKLRLPGIGIGIAAGLKLTPAYMGLALLFQKRWWAAIGSIAAFAVTIGIGVAFVPDAKDFWTDKVFNSNRIGEVDAPGAKSLRSVLARLTGEDNTALWLLGVAIIVMVTMLALRTAWIRKNSTAAFALTGLSACLVSPFSWYHHFVWVVPFGIWVMLAVNEAIGTRLRTVWGAQLAAVASFLALLIVELPFVAAPVWLGGSSRTLDALETFQPLASLVWPLACFLFIAVYAFWGFVPQKHTTELDAAPTTRIPTVHVK</sequence>
<dbReference type="GO" id="GO:0016758">
    <property type="term" value="F:hexosyltransferase activity"/>
    <property type="evidence" value="ECO:0007669"/>
    <property type="project" value="InterPro"/>
</dbReference>
<feature type="transmembrane region" description="Helical" evidence="8">
    <location>
        <begin position="388"/>
        <end position="407"/>
    </location>
</feature>